<dbReference type="AlphaFoldDB" id="A0A1B6P5L4"/>
<dbReference type="PANTHER" id="PTHR45707">
    <property type="entry name" value="C2 CALCIUM/LIPID-BINDING PLANT PHOSPHORIBOSYLTRANSFERASE FAMILY PROTEIN"/>
    <property type="match status" value="1"/>
</dbReference>
<dbReference type="FunCoup" id="A0A1B6P5L4">
    <property type="interactions" value="6"/>
</dbReference>
<evidence type="ECO:0000313" key="11">
    <source>
        <dbReference type="Proteomes" id="UP000000768"/>
    </source>
</evidence>
<dbReference type="SUPFAM" id="SSF56112">
    <property type="entry name" value="Protein kinase-like (PK-like)"/>
    <property type="match status" value="1"/>
</dbReference>
<evidence type="ECO:0000256" key="2">
    <source>
        <dbReference type="ARBA" id="ARBA00022741"/>
    </source>
</evidence>
<reference evidence="11" key="3">
    <citation type="journal article" date="2018" name="Plant J.">
        <title>The Sorghum bicolor reference genome: improved assembly, gene annotations, a transcriptome atlas, and signatures of genome organization.</title>
        <authorList>
            <person name="McCormick R.F."/>
            <person name="Truong S.K."/>
            <person name="Sreedasyam A."/>
            <person name="Jenkins J."/>
            <person name="Shu S."/>
            <person name="Sims D."/>
            <person name="Kennedy M."/>
            <person name="Amirebrahimi M."/>
            <person name="Weers B.D."/>
            <person name="McKinley B."/>
            <person name="Mattison A."/>
            <person name="Morishige D.T."/>
            <person name="Grimwood J."/>
            <person name="Schmutz J."/>
            <person name="Mullet J.E."/>
        </authorList>
    </citation>
    <scope>NUCLEOTIDE SEQUENCE [LARGE SCALE GENOMIC DNA]</scope>
    <source>
        <strain evidence="11">cv. BTx623</strain>
    </source>
</reference>
<dbReference type="eggNOG" id="KOG0439">
    <property type="taxonomic scope" value="Eukaryota"/>
</dbReference>
<dbReference type="InParanoid" id="A0A1B6P5L4"/>
<keyword evidence="11" id="KW-1185">Reference proteome</keyword>
<dbReference type="PROSITE" id="PS50202">
    <property type="entry name" value="MSP"/>
    <property type="match status" value="1"/>
</dbReference>
<dbReference type="Gramene" id="KXG21018">
    <property type="protein sequence ID" value="KXG21018"/>
    <property type="gene ID" value="SORBI_3009G004900"/>
</dbReference>
<dbReference type="GO" id="GO:0004674">
    <property type="term" value="F:protein serine/threonine kinase activity"/>
    <property type="evidence" value="ECO:0007669"/>
    <property type="project" value="UniProtKB-KW"/>
</dbReference>
<dbReference type="SMART" id="SM00220">
    <property type="entry name" value="S_TKc"/>
    <property type="match status" value="1"/>
</dbReference>
<dbReference type="Gene3D" id="1.10.510.10">
    <property type="entry name" value="Transferase(Phosphotransferase) domain 1"/>
    <property type="match status" value="1"/>
</dbReference>
<protein>
    <recommendedName>
        <fullName evidence="12">Protein kinase domain-containing protein</fullName>
    </recommendedName>
</protein>
<dbReference type="Gramene" id="KXG21017">
    <property type="protein sequence ID" value="KXG21017"/>
    <property type="gene ID" value="SORBI_3009G004900"/>
</dbReference>
<proteinExistence type="inferred from homology"/>
<accession>A0A1B6P5L4</accession>
<dbReference type="PROSITE" id="PS00108">
    <property type="entry name" value="PROTEIN_KINASE_ST"/>
    <property type="match status" value="1"/>
</dbReference>
<evidence type="ECO:0000256" key="4">
    <source>
        <dbReference type="ARBA" id="ARBA00022840"/>
    </source>
</evidence>
<dbReference type="Proteomes" id="UP000000768">
    <property type="component" value="Chromosome 9"/>
</dbReference>
<evidence type="ECO:0000256" key="3">
    <source>
        <dbReference type="ARBA" id="ARBA00022777"/>
    </source>
</evidence>
<dbReference type="InterPro" id="IPR008962">
    <property type="entry name" value="PapD-like_sf"/>
</dbReference>
<feature type="domain" description="MSP" evidence="9">
    <location>
        <begin position="337"/>
        <end position="461"/>
    </location>
</feature>
<evidence type="ECO:0000259" key="9">
    <source>
        <dbReference type="PROSITE" id="PS50202"/>
    </source>
</evidence>
<keyword evidence="2 5" id="KW-0547">Nucleotide-binding</keyword>
<comment type="similarity">
    <text evidence="6">Belongs to the protein kinase superfamily.</text>
</comment>
<dbReference type="InterPro" id="IPR017441">
    <property type="entry name" value="Protein_kinase_ATP_BS"/>
</dbReference>
<evidence type="ECO:0008006" key="12">
    <source>
        <dbReference type="Google" id="ProtNLM"/>
    </source>
</evidence>
<dbReference type="OrthoDB" id="4062651at2759"/>
<dbReference type="InterPro" id="IPR008271">
    <property type="entry name" value="Ser/Thr_kinase_AS"/>
</dbReference>
<dbReference type="Pfam" id="PF00069">
    <property type="entry name" value="Pkinase"/>
    <property type="match status" value="1"/>
</dbReference>
<dbReference type="InterPro" id="IPR000535">
    <property type="entry name" value="MSP_dom"/>
</dbReference>
<name>A0A1B6P5L4_SORBI</name>
<feature type="domain" description="Protein kinase" evidence="8">
    <location>
        <begin position="22"/>
        <end position="306"/>
    </location>
</feature>
<evidence type="ECO:0000256" key="6">
    <source>
        <dbReference type="RuleBase" id="RU000304"/>
    </source>
</evidence>
<evidence type="ECO:0000256" key="1">
    <source>
        <dbReference type="ARBA" id="ARBA00022679"/>
    </source>
</evidence>
<dbReference type="EMBL" id="CM000768">
    <property type="protein sequence ID" value="KXG21018.1"/>
    <property type="molecule type" value="Genomic_DNA"/>
</dbReference>
<evidence type="ECO:0000256" key="5">
    <source>
        <dbReference type="PROSITE-ProRule" id="PRU10141"/>
    </source>
</evidence>
<sequence>MSLVGKDMDIELELLEKITNKFSEDQKVGSGGYGDVYRGVYNGEVIAVKKLHPLQGLDDKSFEREFRNLRGIDHENVVRLLGYCYALKMKFVTHNGELVRAKEMERVLCFEYMQGGSLDKHISDESCDLDWPTCYKIIKGTCEGLNHLHNARGKPIFHLDLKPANILLDQNKTPKIGDLGLSRLVTSSDTHKTETITGTQGYMPPEYMKEGFISMKFDVFSLGVIILKIMAGNIGYPRCYNLPHEEFVELVTNSWKERLQGRSGSSSQEINILRLKACLDIALRCVRDDRKKRPSVNDIVKELEQLESKIKEILLSSDQSKNLIGQQQIRSPADSNILAVDPTLELRFAFEPKKDISCCLQLTNLTEASIAFNIKTNRTKYYTEPSKGIMPPCSKRYVLVTLPAQEEVPPSNDMQCHDMFLVQSVHVSKELTSDDEITGDLFEEAMTEKVVDVVKLPIVYVARAQFTQ</sequence>
<keyword evidence="7" id="KW-0175">Coiled coil</keyword>
<dbReference type="InterPro" id="IPR013783">
    <property type="entry name" value="Ig-like_fold"/>
</dbReference>
<dbReference type="PROSITE" id="PS50011">
    <property type="entry name" value="PROTEIN_KINASE_DOM"/>
    <property type="match status" value="1"/>
</dbReference>
<evidence type="ECO:0000313" key="10">
    <source>
        <dbReference type="EMBL" id="KXG21020.1"/>
    </source>
</evidence>
<dbReference type="EMBL" id="CM000768">
    <property type="protein sequence ID" value="KXG21020.1"/>
    <property type="molecule type" value="Genomic_DNA"/>
</dbReference>
<dbReference type="InterPro" id="IPR011009">
    <property type="entry name" value="Kinase-like_dom_sf"/>
</dbReference>
<dbReference type="InterPro" id="IPR000719">
    <property type="entry name" value="Prot_kinase_dom"/>
</dbReference>
<evidence type="ECO:0000256" key="7">
    <source>
        <dbReference type="SAM" id="Coils"/>
    </source>
</evidence>
<organism evidence="10 11">
    <name type="scientific">Sorghum bicolor</name>
    <name type="common">Sorghum</name>
    <name type="synonym">Sorghum vulgare</name>
    <dbReference type="NCBI Taxonomy" id="4558"/>
    <lineage>
        <taxon>Eukaryota</taxon>
        <taxon>Viridiplantae</taxon>
        <taxon>Streptophyta</taxon>
        <taxon>Embryophyta</taxon>
        <taxon>Tracheophyta</taxon>
        <taxon>Spermatophyta</taxon>
        <taxon>Magnoliopsida</taxon>
        <taxon>Liliopsida</taxon>
        <taxon>Poales</taxon>
        <taxon>Poaceae</taxon>
        <taxon>PACMAD clade</taxon>
        <taxon>Panicoideae</taxon>
        <taxon>Andropogonodae</taxon>
        <taxon>Andropogoneae</taxon>
        <taxon>Sorghinae</taxon>
        <taxon>Sorghum</taxon>
    </lineage>
</organism>
<feature type="coiled-coil region" evidence="7">
    <location>
        <begin position="296"/>
        <end position="323"/>
    </location>
</feature>
<keyword evidence="3" id="KW-0418">Kinase</keyword>
<dbReference type="Pfam" id="PF00635">
    <property type="entry name" value="Motile_Sperm"/>
    <property type="match status" value="1"/>
</dbReference>
<dbReference type="OMA" id="MAMEMER"/>
<feature type="binding site" evidence="5">
    <location>
        <position position="50"/>
    </location>
    <ligand>
        <name>ATP</name>
        <dbReference type="ChEBI" id="CHEBI:30616"/>
    </ligand>
</feature>
<reference evidence="10 11" key="1">
    <citation type="journal article" date="2009" name="Nature">
        <title>The Sorghum bicolor genome and the diversification of grasses.</title>
        <authorList>
            <person name="Paterson A.H."/>
            <person name="Bowers J.E."/>
            <person name="Bruggmann R."/>
            <person name="Dubchak I."/>
            <person name="Grimwood J."/>
            <person name="Gundlach H."/>
            <person name="Haberer G."/>
            <person name="Hellsten U."/>
            <person name="Mitros T."/>
            <person name="Poliakov A."/>
            <person name="Schmutz J."/>
            <person name="Spannagl M."/>
            <person name="Tang H."/>
            <person name="Wang X."/>
            <person name="Wicker T."/>
            <person name="Bharti A.K."/>
            <person name="Chapman J."/>
            <person name="Feltus F.A."/>
            <person name="Gowik U."/>
            <person name="Grigoriev I.V."/>
            <person name="Lyons E."/>
            <person name="Maher C.A."/>
            <person name="Martis M."/>
            <person name="Narechania A."/>
            <person name="Otillar R.P."/>
            <person name="Penning B.W."/>
            <person name="Salamov A.A."/>
            <person name="Wang Y."/>
            <person name="Zhang L."/>
            <person name="Carpita N.C."/>
            <person name="Freeling M."/>
            <person name="Gingle A.R."/>
            <person name="Hash C.T."/>
            <person name="Keller B."/>
            <person name="Klein P."/>
            <person name="Kresovich S."/>
            <person name="McCann M.C."/>
            <person name="Ming R."/>
            <person name="Peterson D.G."/>
            <person name="Mehboob-ur-Rahman"/>
            <person name="Ware D."/>
            <person name="Westhoff P."/>
            <person name="Mayer K.F."/>
            <person name="Messing J."/>
            <person name="Rokhsar D.S."/>
        </authorList>
    </citation>
    <scope>NUCLEOTIDE SEQUENCE [LARGE SCALE GENOMIC DNA]</scope>
    <source>
        <strain evidence="11">cv. BTx623</strain>
    </source>
</reference>
<dbReference type="FunFam" id="1.10.510.10:FF:000625">
    <property type="entry name" value="Cysteine-rich receptor-like protein kinase 6"/>
    <property type="match status" value="1"/>
</dbReference>
<dbReference type="Gene3D" id="2.60.40.10">
    <property type="entry name" value="Immunoglobulins"/>
    <property type="match status" value="1"/>
</dbReference>
<keyword evidence="1" id="KW-0808">Transferase</keyword>
<dbReference type="GO" id="GO:0005524">
    <property type="term" value="F:ATP binding"/>
    <property type="evidence" value="ECO:0007669"/>
    <property type="project" value="UniProtKB-UniRule"/>
</dbReference>
<dbReference type="Gene3D" id="3.30.200.20">
    <property type="entry name" value="Phosphorylase Kinase, domain 1"/>
    <property type="match status" value="1"/>
</dbReference>
<dbReference type="PROSITE" id="PS00107">
    <property type="entry name" value="PROTEIN_KINASE_ATP"/>
    <property type="match status" value="1"/>
</dbReference>
<dbReference type="STRING" id="4558.A0A1B6P5L4"/>
<dbReference type="Gramene" id="KXG21020">
    <property type="protein sequence ID" value="KXG21020"/>
    <property type="gene ID" value="SORBI_3009G004900"/>
</dbReference>
<keyword evidence="6" id="KW-0723">Serine/threonine-protein kinase</keyword>
<gene>
    <name evidence="10" type="ORF">SORBI_3009G004900</name>
</gene>
<keyword evidence="4 5" id="KW-0067">ATP-binding</keyword>
<dbReference type="SUPFAM" id="SSF49354">
    <property type="entry name" value="PapD-like"/>
    <property type="match status" value="1"/>
</dbReference>
<dbReference type="EMBL" id="CM000768">
    <property type="protein sequence ID" value="KXG21017.1"/>
    <property type="molecule type" value="Genomic_DNA"/>
</dbReference>
<dbReference type="PANTHER" id="PTHR45707:SF46">
    <property type="entry name" value="PROTEIN KINASE DOMAIN-CONTAINING PROTEIN"/>
    <property type="match status" value="1"/>
</dbReference>
<evidence type="ECO:0000259" key="8">
    <source>
        <dbReference type="PROSITE" id="PS50011"/>
    </source>
</evidence>
<reference evidence="10" key="2">
    <citation type="submission" date="2017-02" db="EMBL/GenBank/DDBJ databases">
        <title>WGS assembly of Sorghum bicolor.</title>
        <authorList>
            <person name="Paterson A."/>
            <person name="Mullet J."/>
            <person name="Bowers J."/>
            <person name="Bruggmann R."/>
            <person name="Dubchak I."/>
            <person name="Grimwood J."/>
            <person name="Gundlach H."/>
            <person name="Haberer G."/>
            <person name="Hellsten U."/>
            <person name="Mitros T."/>
            <person name="Poliakov A."/>
            <person name="Schmutz J."/>
            <person name="Spannagl M."/>
            <person name="Tang H."/>
            <person name="Wang X."/>
            <person name="Wicker T."/>
            <person name="Bharti A."/>
            <person name="Chapman J."/>
            <person name="Feltus F."/>
            <person name="Gowik U."/>
            <person name="Grigoriev I."/>
            <person name="Lyons E."/>
            <person name="Maher C."/>
            <person name="Martis M."/>
            <person name="Narechania A."/>
            <person name="Otillar R."/>
            <person name="Penning B."/>
            <person name="Salamov A."/>
            <person name="Wang Y."/>
            <person name="Zhang L."/>
            <person name="Carpita N."/>
            <person name="Freeling M."/>
            <person name="Gingle A."/>
            <person name="Hash C."/>
            <person name="Keller B."/>
            <person name="Klein P."/>
            <person name="Kresovich S."/>
            <person name="Mccann M."/>
            <person name="Ming R."/>
            <person name="Peterson D."/>
            <person name="Rahman M."/>
            <person name="Ware D."/>
            <person name="Westhoff P."/>
            <person name="Mayer K."/>
            <person name="Messing J."/>
            <person name="Sims D."/>
            <person name="Jenkins J."/>
            <person name="Shu S."/>
            <person name="Rokhsar D."/>
        </authorList>
    </citation>
    <scope>NUCLEOTIDE SEQUENCE</scope>
</reference>